<evidence type="ECO:0000313" key="1">
    <source>
        <dbReference type="EMBL" id="ALY06894.1"/>
    </source>
</evidence>
<proteinExistence type="predicted"/>
<sequence>MKLVGDLDIEKDSYNLGDVIYHCSQLFIVVRVENKYTLIDLSDGLAGACYDSLQQLRSYLDADDVHVTGEHVVDFG</sequence>
<dbReference type="EMBL" id="KU052488">
    <property type="protein sequence ID" value="ALY06894.1"/>
    <property type="molecule type" value="Genomic_DNA"/>
</dbReference>
<keyword evidence="2" id="KW-1185">Reference proteome</keyword>
<accession>A0A1I9KKX3</accession>
<organism evidence="1 2">
    <name type="scientific">Lactobacillus phage SA-C12</name>
    <dbReference type="NCBI Taxonomy" id="1755697"/>
    <lineage>
        <taxon>Viruses</taxon>
        <taxon>Duplodnaviria</taxon>
        <taxon>Heunggongvirae</taxon>
        <taxon>Uroviricota</taxon>
        <taxon>Caudoviricetes</taxon>
        <taxon>Tybeckvirinae</taxon>
        <taxon>Lenusvirus</taxon>
        <taxon>Lenusvirus SAC12</taxon>
    </lineage>
</organism>
<evidence type="ECO:0000313" key="2">
    <source>
        <dbReference type="Proteomes" id="UP000223158"/>
    </source>
</evidence>
<protein>
    <submittedName>
        <fullName evidence="1">Uncharacterized protein</fullName>
    </submittedName>
</protein>
<gene>
    <name evidence="1" type="ORF">SAC12_073</name>
</gene>
<name>A0A1I9KKX3_9CAUD</name>
<reference evidence="1 2" key="1">
    <citation type="submission" date="2015-11" db="EMBL/GenBank/DDBJ databases">
        <title>Lactobacillus brevis bacteriophage SA-C12: a mosaic Myoviridae member.</title>
        <authorList>
            <person name="Mahony J."/>
        </authorList>
    </citation>
    <scope>NUCLEOTIDE SEQUENCE [LARGE SCALE GENOMIC DNA]</scope>
</reference>
<dbReference type="Proteomes" id="UP000223158">
    <property type="component" value="Segment"/>
</dbReference>